<dbReference type="EMBL" id="JAROCB010000001">
    <property type="protein sequence ID" value="MDN4596625.1"/>
    <property type="molecule type" value="Genomic_DNA"/>
</dbReference>
<organism evidence="2 3">
    <name type="scientific">Leifsonia virtsii</name>
    <dbReference type="NCBI Taxonomy" id="3035915"/>
    <lineage>
        <taxon>Bacteria</taxon>
        <taxon>Bacillati</taxon>
        <taxon>Actinomycetota</taxon>
        <taxon>Actinomycetes</taxon>
        <taxon>Micrococcales</taxon>
        <taxon>Microbacteriaceae</taxon>
        <taxon>Leifsonia</taxon>
    </lineage>
</organism>
<accession>A0ABT8IV05</accession>
<evidence type="ECO:0000313" key="2">
    <source>
        <dbReference type="EMBL" id="MDN4596625.1"/>
    </source>
</evidence>
<evidence type="ECO:0000256" key="1">
    <source>
        <dbReference type="SAM" id="Phobius"/>
    </source>
</evidence>
<evidence type="ECO:0000313" key="3">
    <source>
        <dbReference type="Proteomes" id="UP001174210"/>
    </source>
</evidence>
<keyword evidence="1" id="KW-0812">Transmembrane</keyword>
<reference evidence="2" key="1">
    <citation type="submission" date="2023-03" db="EMBL/GenBank/DDBJ databases">
        <title>MT1 and MT2 Draft Genomes of Novel Species.</title>
        <authorList>
            <person name="Venkateswaran K."/>
        </authorList>
    </citation>
    <scope>NUCLEOTIDE SEQUENCE</scope>
    <source>
        <strain evidence="2">F6_8S_P_1A</strain>
    </source>
</reference>
<feature type="transmembrane region" description="Helical" evidence="1">
    <location>
        <begin position="16"/>
        <end position="44"/>
    </location>
</feature>
<name>A0ABT8IV05_9MICO</name>
<feature type="transmembrane region" description="Helical" evidence="1">
    <location>
        <begin position="56"/>
        <end position="80"/>
    </location>
</feature>
<gene>
    <name evidence="2" type="ORF">P5G59_05705</name>
</gene>
<evidence type="ECO:0008006" key="4">
    <source>
        <dbReference type="Google" id="ProtNLM"/>
    </source>
</evidence>
<dbReference type="RefSeq" id="WP_301216842.1">
    <property type="nucleotide sequence ID" value="NZ_JAROCB010000001.1"/>
</dbReference>
<keyword evidence="3" id="KW-1185">Reference proteome</keyword>
<protein>
    <recommendedName>
        <fullName evidence="4">DUF4190 domain-containing protein</fullName>
    </recommendedName>
</protein>
<sequence length="97" mass="9692">MDFTDPVPRRASPDGWLLAAAIVVAGAAVLLPVALIGVVALLVWASVRLARRRPGAVALLTATVIVLASSLLAAIAVGIVTATAASTSPEGVTLIRG</sequence>
<comment type="caution">
    <text evidence="2">The sequence shown here is derived from an EMBL/GenBank/DDBJ whole genome shotgun (WGS) entry which is preliminary data.</text>
</comment>
<dbReference type="Proteomes" id="UP001174210">
    <property type="component" value="Unassembled WGS sequence"/>
</dbReference>
<proteinExistence type="predicted"/>
<keyword evidence="1" id="KW-1133">Transmembrane helix</keyword>
<keyword evidence="1" id="KW-0472">Membrane</keyword>